<name>A0A7X5UTE4_9PSEU</name>
<dbReference type="AlphaFoldDB" id="A0A7X5UTE4"/>
<organism evidence="2 3">
    <name type="scientific">Saccharomonospora amisosensis</name>
    <dbReference type="NCBI Taxonomy" id="1128677"/>
    <lineage>
        <taxon>Bacteria</taxon>
        <taxon>Bacillati</taxon>
        <taxon>Actinomycetota</taxon>
        <taxon>Actinomycetes</taxon>
        <taxon>Pseudonocardiales</taxon>
        <taxon>Pseudonocardiaceae</taxon>
        <taxon>Saccharomonospora</taxon>
    </lineage>
</organism>
<dbReference type="Proteomes" id="UP000545493">
    <property type="component" value="Unassembled WGS sequence"/>
</dbReference>
<evidence type="ECO:0000313" key="3">
    <source>
        <dbReference type="Proteomes" id="UP000545493"/>
    </source>
</evidence>
<feature type="transmembrane region" description="Helical" evidence="1">
    <location>
        <begin position="83"/>
        <end position="104"/>
    </location>
</feature>
<evidence type="ECO:0000256" key="1">
    <source>
        <dbReference type="SAM" id="Phobius"/>
    </source>
</evidence>
<reference evidence="2 3" key="1">
    <citation type="submission" date="2020-03" db="EMBL/GenBank/DDBJ databases">
        <title>Sequencing the genomes of 1000 actinobacteria strains.</title>
        <authorList>
            <person name="Klenk H.-P."/>
        </authorList>
    </citation>
    <scope>NUCLEOTIDE SEQUENCE [LARGE SCALE GENOMIC DNA]</scope>
    <source>
        <strain evidence="2 3">DSM 45685</strain>
    </source>
</reference>
<feature type="transmembrane region" description="Helical" evidence="1">
    <location>
        <begin position="48"/>
        <end position="77"/>
    </location>
</feature>
<dbReference type="RefSeq" id="WP_167173139.1">
    <property type="nucleotide sequence ID" value="NZ_JAAOYM010000001.1"/>
</dbReference>
<keyword evidence="1" id="KW-0812">Transmembrane</keyword>
<dbReference type="EMBL" id="JAAOYM010000001">
    <property type="protein sequence ID" value="NIJ13394.1"/>
    <property type="molecule type" value="Genomic_DNA"/>
</dbReference>
<keyword evidence="3" id="KW-1185">Reference proteome</keyword>
<gene>
    <name evidence="2" type="ORF">FHU38_003738</name>
</gene>
<protein>
    <recommendedName>
        <fullName evidence="4">Phage holin family protein</fullName>
    </recommendedName>
</protein>
<evidence type="ECO:0008006" key="4">
    <source>
        <dbReference type="Google" id="ProtNLM"/>
    </source>
</evidence>
<dbReference type="Pfam" id="PF07332">
    <property type="entry name" value="Phage_holin_3_6"/>
    <property type="match status" value="1"/>
</dbReference>
<keyword evidence="1" id="KW-0472">Membrane</keyword>
<sequence length="137" mass="14404">MVYQRHDAMVDERSVAQLVTDLSEQTSRLVRDEMKLAMAELQSKGKRLGVGAGLAGAAGVIAFFGAGTMLAAAVLALALVLPAWAAALVIGGGLLLLAGLIGLIGKGQVRRASPPVPREAVDSVRKDIDTVRERFRQ</sequence>
<proteinExistence type="predicted"/>
<accession>A0A7X5UTE4</accession>
<evidence type="ECO:0000313" key="2">
    <source>
        <dbReference type="EMBL" id="NIJ13394.1"/>
    </source>
</evidence>
<comment type="caution">
    <text evidence="2">The sequence shown here is derived from an EMBL/GenBank/DDBJ whole genome shotgun (WGS) entry which is preliminary data.</text>
</comment>
<dbReference type="InterPro" id="IPR009937">
    <property type="entry name" value="Phage_holin_3_6"/>
</dbReference>
<keyword evidence="1" id="KW-1133">Transmembrane helix</keyword>